<dbReference type="SUPFAM" id="SSF56935">
    <property type="entry name" value="Porins"/>
    <property type="match status" value="1"/>
</dbReference>
<gene>
    <name evidence="2" type="ORF">SAMEA44541418_00908</name>
</gene>
<evidence type="ECO:0008006" key="4">
    <source>
        <dbReference type="Google" id="ProtNLM"/>
    </source>
</evidence>
<feature type="region of interest" description="Disordered" evidence="1">
    <location>
        <begin position="569"/>
        <end position="613"/>
    </location>
</feature>
<dbReference type="Proteomes" id="UP000215539">
    <property type="component" value="Chromosome 1"/>
</dbReference>
<name>A0AAX2GX53_9FLAO</name>
<reference evidence="2 3" key="1">
    <citation type="submission" date="2017-06" db="EMBL/GenBank/DDBJ databases">
        <authorList>
            <consortium name="Pathogen Informatics"/>
        </authorList>
    </citation>
    <scope>NUCLEOTIDE SEQUENCE [LARGE SCALE GENOMIC DNA]</scope>
    <source>
        <strain evidence="2 3">NCTC12947</strain>
    </source>
</reference>
<evidence type="ECO:0000256" key="1">
    <source>
        <dbReference type="SAM" id="MobiDB-lite"/>
    </source>
</evidence>
<protein>
    <recommendedName>
        <fullName evidence="4">Outer membrane protein beta-barrel domain-containing protein</fullName>
    </recommendedName>
</protein>
<evidence type="ECO:0000313" key="3">
    <source>
        <dbReference type="Proteomes" id="UP000215539"/>
    </source>
</evidence>
<sequence length="613" mass="69409">MMTNRFHIIIIILWITALSVLSAQEVDVEHFGERLKEKLKQEPLSISGSLSGSASYIDGTERGASQPLIYYITGAMTVGLYDWSIPITYRYTNQGSMLDYQIPFKFNRLSLHPKYRWIQAHIGDVSMSFSPYTLSGWQFTGGGIELNPTTFPLQVAVMGGQLQRSVEYDGNPQTIPAFERWGYGGKVQHKGQAYELGLIGFFAKDKAGSLQHPIPEGKHISAMQNAVYSAFGKINPLYFVELFGEYALSQLSYIGDATNTYHAYNAGLNFLFSKGSIGLKYEYIDPDYRTLGAYYFVNDLENITLNGSLTFLSDRVNLSASIGKQHDNLKRRKVQQANQWVGSANIAVKASDRLQVTANYSNFTMYTNQALDPFERLNNPQLYPQLQDSINYRQVSQNVGVITSYNFSERQDISITYNLNDVVNREDNNPNANTTTRFHNAGVNYHYRFLESKLTISPSFNYSNNYLSNSTTNIYGPSLNISKLFFEDKLNTTLGGNYNYSQSNDNSSENTHIRLTINFLPYKNHQLSATAIQTFRTQKSATSNQEAQRFDLSLGYTYTFEKHTIPLPKFRRKISDTPEEESSLPPPEEPNEPIEEQKEAPNSNEEPLNTGLQ</sequence>
<evidence type="ECO:0000313" key="2">
    <source>
        <dbReference type="EMBL" id="SNV07579.1"/>
    </source>
</evidence>
<proteinExistence type="predicted"/>
<dbReference type="RefSeq" id="WP_143325009.1">
    <property type="nucleotide sequence ID" value="NZ_CP014227.1"/>
</dbReference>
<dbReference type="EMBL" id="LT906449">
    <property type="protein sequence ID" value="SNV07579.1"/>
    <property type="molecule type" value="Genomic_DNA"/>
</dbReference>
<dbReference type="AlphaFoldDB" id="A0AAX2GX53"/>
<accession>A0AAX2GX53</accession>
<organism evidence="2 3">
    <name type="scientific">Capnocytophaga haemolytica</name>
    <dbReference type="NCBI Taxonomy" id="45243"/>
    <lineage>
        <taxon>Bacteria</taxon>
        <taxon>Pseudomonadati</taxon>
        <taxon>Bacteroidota</taxon>
        <taxon>Flavobacteriia</taxon>
        <taxon>Flavobacteriales</taxon>
        <taxon>Flavobacteriaceae</taxon>
        <taxon>Capnocytophaga</taxon>
    </lineage>
</organism>
<feature type="compositionally biased region" description="Polar residues" evidence="1">
    <location>
        <begin position="600"/>
        <end position="613"/>
    </location>
</feature>